<protein>
    <submittedName>
        <fullName evidence="1">Uncharacterized protein</fullName>
    </submittedName>
</protein>
<keyword evidence="2" id="KW-1185">Reference proteome</keyword>
<accession>A0A5C3MYE4</accession>
<organism evidence="1 2">
    <name type="scientific">Heliocybe sulcata</name>
    <dbReference type="NCBI Taxonomy" id="5364"/>
    <lineage>
        <taxon>Eukaryota</taxon>
        <taxon>Fungi</taxon>
        <taxon>Dikarya</taxon>
        <taxon>Basidiomycota</taxon>
        <taxon>Agaricomycotina</taxon>
        <taxon>Agaricomycetes</taxon>
        <taxon>Gloeophyllales</taxon>
        <taxon>Gloeophyllaceae</taxon>
        <taxon>Heliocybe</taxon>
    </lineage>
</organism>
<name>A0A5C3MYE4_9AGAM</name>
<sequence>MPVCSSRPCSMLELQIDCTCFVMWDHRFRVITILHRYSHSRHRFVGSRLCKAFLIDSLLVYGILVTFRDPPEEAMRRKKYVRLVCLINAWQNGQELYLYKALTVFTLKPDESGLELAITVSAPSDLHVP</sequence>
<evidence type="ECO:0000313" key="1">
    <source>
        <dbReference type="EMBL" id="TFK50529.1"/>
    </source>
</evidence>
<proteinExistence type="predicted"/>
<gene>
    <name evidence="1" type="ORF">OE88DRAFT_1645563</name>
</gene>
<dbReference type="AlphaFoldDB" id="A0A5C3MYE4"/>
<dbReference type="EMBL" id="ML213513">
    <property type="protein sequence ID" value="TFK50529.1"/>
    <property type="molecule type" value="Genomic_DNA"/>
</dbReference>
<evidence type="ECO:0000313" key="2">
    <source>
        <dbReference type="Proteomes" id="UP000305948"/>
    </source>
</evidence>
<dbReference type="Proteomes" id="UP000305948">
    <property type="component" value="Unassembled WGS sequence"/>
</dbReference>
<reference evidence="1 2" key="1">
    <citation type="journal article" date="2019" name="Nat. Ecol. Evol.">
        <title>Megaphylogeny resolves global patterns of mushroom evolution.</title>
        <authorList>
            <person name="Varga T."/>
            <person name="Krizsan K."/>
            <person name="Foldi C."/>
            <person name="Dima B."/>
            <person name="Sanchez-Garcia M."/>
            <person name="Sanchez-Ramirez S."/>
            <person name="Szollosi G.J."/>
            <person name="Szarkandi J.G."/>
            <person name="Papp V."/>
            <person name="Albert L."/>
            <person name="Andreopoulos W."/>
            <person name="Angelini C."/>
            <person name="Antonin V."/>
            <person name="Barry K.W."/>
            <person name="Bougher N.L."/>
            <person name="Buchanan P."/>
            <person name="Buyck B."/>
            <person name="Bense V."/>
            <person name="Catcheside P."/>
            <person name="Chovatia M."/>
            <person name="Cooper J."/>
            <person name="Damon W."/>
            <person name="Desjardin D."/>
            <person name="Finy P."/>
            <person name="Geml J."/>
            <person name="Haridas S."/>
            <person name="Hughes K."/>
            <person name="Justo A."/>
            <person name="Karasinski D."/>
            <person name="Kautmanova I."/>
            <person name="Kiss B."/>
            <person name="Kocsube S."/>
            <person name="Kotiranta H."/>
            <person name="LaButti K.M."/>
            <person name="Lechner B.E."/>
            <person name="Liimatainen K."/>
            <person name="Lipzen A."/>
            <person name="Lukacs Z."/>
            <person name="Mihaltcheva S."/>
            <person name="Morgado L.N."/>
            <person name="Niskanen T."/>
            <person name="Noordeloos M.E."/>
            <person name="Ohm R.A."/>
            <person name="Ortiz-Santana B."/>
            <person name="Ovrebo C."/>
            <person name="Racz N."/>
            <person name="Riley R."/>
            <person name="Savchenko A."/>
            <person name="Shiryaev A."/>
            <person name="Soop K."/>
            <person name="Spirin V."/>
            <person name="Szebenyi C."/>
            <person name="Tomsovsky M."/>
            <person name="Tulloss R.E."/>
            <person name="Uehling J."/>
            <person name="Grigoriev I.V."/>
            <person name="Vagvolgyi C."/>
            <person name="Papp T."/>
            <person name="Martin F.M."/>
            <person name="Miettinen O."/>
            <person name="Hibbett D.S."/>
            <person name="Nagy L.G."/>
        </authorList>
    </citation>
    <scope>NUCLEOTIDE SEQUENCE [LARGE SCALE GENOMIC DNA]</scope>
    <source>
        <strain evidence="1 2">OMC1185</strain>
    </source>
</reference>